<dbReference type="PANTHER" id="PTHR28008">
    <property type="entry name" value="DOMAIN PROTEIN, PUTATIVE (AFU_ORTHOLOGUE AFUA_3G10980)-RELATED"/>
    <property type="match status" value="1"/>
</dbReference>
<name>A0A4Z1NYZ6_9PEZI</name>
<keyword evidence="2" id="KW-0472">Membrane</keyword>
<keyword evidence="2" id="KW-0812">Transmembrane</keyword>
<evidence type="ECO:0000256" key="1">
    <source>
        <dbReference type="SAM" id="MobiDB-lite"/>
    </source>
</evidence>
<dbReference type="NCBIfam" id="NF037970">
    <property type="entry name" value="vanZ_1"/>
    <property type="match status" value="1"/>
</dbReference>
<dbReference type="PANTHER" id="PTHR28008:SF1">
    <property type="entry name" value="DOMAIN PROTEIN, PUTATIVE (AFU_ORTHOLOGUE AFUA_3G10980)-RELATED"/>
    <property type="match status" value="1"/>
</dbReference>
<feature type="transmembrane region" description="Helical" evidence="2">
    <location>
        <begin position="95"/>
        <end position="112"/>
    </location>
</feature>
<keyword evidence="4" id="KW-1185">Reference proteome</keyword>
<dbReference type="AlphaFoldDB" id="A0A4Z1NYZ6"/>
<accession>A0A4Z1NYZ6</accession>
<protein>
    <submittedName>
        <fullName evidence="3">VanZ domain protein</fullName>
    </submittedName>
</protein>
<sequence length="219" mass="24379">MRIRQPPAIAFGVLFLASAYLGLAPSTIPSYGQSDKVLHFVTFFLLTLSFYWILEIGRRRNLHITFFACTLVLGVGSEIVQGLLPNGRLFDPLDILANVFGSLLALALNTWYHKRMLERKRASKHYNLVPGEDEGVLDEDIDLELGERSNPANREGQESGVVRGASTLEQEVDNWDENAEDWDEDGDEPTTTEGDEPITPDNEEEIVGLGDEGGMKRAD</sequence>
<dbReference type="EMBL" id="SNSC02000024">
    <property type="protein sequence ID" value="TID13962.1"/>
    <property type="molecule type" value="Genomic_DNA"/>
</dbReference>
<feature type="transmembrane region" description="Helical" evidence="2">
    <location>
        <begin position="37"/>
        <end position="54"/>
    </location>
</feature>
<gene>
    <name evidence="3" type="ORF">E6O75_ATG07194</name>
</gene>
<feature type="transmembrane region" description="Helical" evidence="2">
    <location>
        <begin position="61"/>
        <end position="83"/>
    </location>
</feature>
<feature type="region of interest" description="Disordered" evidence="1">
    <location>
        <begin position="146"/>
        <end position="219"/>
    </location>
</feature>
<feature type="compositionally biased region" description="Acidic residues" evidence="1">
    <location>
        <begin position="170"/>
        <end position="206"/>
    </location>
</feature>
<dbReference type="Proteomes" id="UP000298493">
    <property type="component" value="Unassembled WGS sequence"/>
</dbReference>
<reference evidence="3 4" key="1">
    <citation type="submission" date="2019-04" db="EMBL/GenBank/DDBJ databases">
        <title>High contiguity whole genome sequence and gene annotation resource for two Venturia nashicola isolates.</title>
        <authorList>
            <person name="Prokchorchik M."/>
            <person name="Won K."/>
            <person name="Lee Y."/>
            <person name="Choi E.D."/>
            <person name="Segonzac C."/>
            <person name="Sohn K.H."/>
        </authorList>
    </citation>
    <scope>NUCLEOTIDE SEQUENCE [LARGE SCALE GENOMIC DNA]</scope>
    <source>
        <strain evidence="3 4">PRI2</strain>
    </source>
</reference>
<dbReference type="OrthoDB" id="63581at2759"/>
<comment type="caution">
    <text evidence="3">The sequence shown here is derived from an EMBL/GenBank/DDBJ whole genome shotgun (WGS) entry which is preliminary data.</text>
</comment>
<keyword evidence="2" id="KW-1133">Transmembrane helix</keyword>
<evidence type="ECO:0000256" key="2">
    <source>
        <dbReference type="SAM" id="Phobius"/>
    </source>
</evidence>
<evidence type="ECO:0000313" key="4">
    <source>
        <dbReference type="Proteomes" id="UP000298493"/>
    </source>
</evidence>
<organism evidence="3 4">
    <name type="scientific">Venturia nashicola</name>
    <dbReference type="NCBI Taxonomy" id="86259"/>
    <lineage>
        <taxon>Eukaryota</taxon>
        <taxon>Fungi</taxon>
        <taxon>Dikarya</taxon>
        <taxon>Ascomycota</taxon>
        <taxon>Pezizomycotina</taxon>
        <taxon>Dothideomycetes</taxon>
        <taxon>Pleosporomycetidae</taxon>
        <taxon>Venturiales</taxon>
        <taxon>Venturiaceae</taxon>
        <taxon>Venturia</taxon>
    </lineage>
</organism>
<proteinExistence type="predicted"/>
<evidence type="ECO:0000313" key="3">
    <source>
        <dbReference type="EMBL" id="TID13962.1"/>
    </source>
</evidence>